<proteinExistence type="predicted"/>
<sequence length="404" mass="45776">MPISIGSIRLLNEPVMIISLLVSCMLILVYGNRISKSTFFFLLVNLVFTLLFILILIFSVDADFLLKDFVECLKPTIYALIFISGWLLSKRYSQDQAVRFILIAGVLSVLFSYLVFYPAAYPLVDLYKARQSTAENPFHFFRFSGTLGYPGGFGYWLVFVMQVSLLQLYRGVTAKKLFLLQYGFLLSGLILSGSRGALLIYIIVNLMTVVSIPRHRVSWVVTFFIFWGLVLFLGLLFFIDVELQAIKHFQAVLDAPSGGTFQHRASELQGLILSLSQGYLLGHGPSNSEILDAHGPIESVYYFYGYKFGLVGLVCYFFWVSLVAFIYFRLIIANQKLNLTFFFCLWALINMVVAGVSNSITEEYKSFYMFFLLLGFTSGGILDSSSMQSKRQSNPILYKDGIPR</sequence>
<evidence type="ECO:0000256" key="1">
    <source>
        <dbReference type="SAM" id="Phobius"/>
    </source>
</evidence>
<gene>
    <name evidence="2" type="ordered locus">TERTU_1411</name>
</gene>
<feature type="transmembrane region" description="Helical" evidence="1">
    <location>
        <begin position="216"/>
        <end position="239"/>
    </location>
</feature>
<reference evidence="2 3" key="1">
    <citation type="journal article" date="2009" name="PLoS ONE">
        <title>The complete genome of Teredinibacter turnerae T7901: an intracellular endosymbiont of marine wood-boring bivalves (shipworms).</title>
        <authorList>
            <person name="Yang J.C."/>
            <person name="Madupu R."/>
            <person name="Durkin A.S."/>
            <person name="Ekborg N.A."/>
            <person name="Pedamallu C.S."/>
            <person name="Hostetler J.B."/>
            <person name="Radune D."/>
            <person name="Toms B.S."/>
            <person name="Henrissat B."/>
            <person name="Coutinho P.M."/>
            <person name="Schwarz S."/>
            <person name="Field L."/>
            <person name="Trindade-Silva A.E."/>
            <person name="Soares C.A.G."/>
            <person name="Elshahawi S."/>
            <person name="Hanora A."/>
            <person name="Schmidt E.W."/>
            <person name="Haygood M.G."/>
            <person name="Posfai J."/>
            <person name="Benner J."/>
            <person name="Madinger C."/>
            <person name="Nove J."/>
            <person name="Anton B."/>
            <person name="Chaudhary K."/>
            <person name="Foster J."/>
            <person name="Holman A."/>
            <person name="Kumar S."/>
            <person name="Lessard P.A."/>
            <person name="Luyten Y.A."/>
            <person name="Slatko B."/>
            <person name="Wood N."/>
            <person name="Wu B."/>
            <person name="Teplitski M."/>
            <person name="Mougous J.D."/>
            <person name="Ward N."/>
            <person name="Eisen J.A."/>
            <person name="Badger J.H."/>
            <person name="Distel D.L."/>
        </authorList>
    </citation>
    <scope>NUCLEOTIDE SEQUENCE [LARGE SCALE GENOMIC DNA]</scope>
    <source>
        <strain evidence="3">ATCC 39867 / T7901</strain>
    </source>
</reference>
<keyword evidence="1" id="KW-1133">Transmembrane helix</keyword>
<dbReference type="AlphaFoldDB" id="C5BSL6"/>
<feature type="transmembrane region" description="Helical" evidence="1">
    <location>
        <begin position="306"/>
        <end position="328"/>
    </location>
</feature>
<evidence type="ECO:0000313" key="2">
    <source>
        <dbReference type="EMBL" id="ACR11473.1"/>
    </source>
</evidence>
<feature type="transmembrane region" description="Helical" evidence="1">
    <location>
        <begin position="340"/>
        <end position="360"/>
    </location>
</feature>
<feature type="transmembrane region" description="Helical" evidence="1">
    <location>
        <begin position="184"/>
        <end position="204"/>
    </location>
</feature>
<dbReference type="HOGENOM" id="CLU_681402_0_0_6"/>
<evidence type="ECO:0000313" key="3">
    <source>
        <dbReference type="Proteomes" id="UP000009080"/>
    </source>
</evidence>
<dbReference type="InterPro" id="IPR051533">
    <property type="entry name" value="WaaL-like"/>
</dbReference>
<feature type="transmembrane region" description="Helical" evidence="1">
    <location>
        <begin position="39"/>
        <end position="60"/>
    </location>
</feature>
<dbReference type="EMBL" id="CP001614">
    <property type="protein sequence ID" value="ACR11473.1"/>
    <property type="molecule type" value="Genomic_DNA"/>
</dbReference>
<keyword evidence="1" id="KW-0812">Transmembrane</keyword>
<dbReference type="Proteomes" id="UP000009080">
    <property type="component" value="Chromosome"/>
</dbReference>
<dbReference type="KEGG" id="ttu:TERTU_1411"/>
<dbReference type="STRING" id="377629.TERTU_1411"/>
<protein>
    <submittedName>
        <fullName evidence="2">Membrane protein</fullName>
    </submittedName>
</protein>
<organism evidence="2 3">
    <name type="scientific">Teredinibacter turnerae (strain ATCC 39867 / T7901)</name>
    <dbReference type="NCBI Taxonomy" id="377629"/>
    <lineage>
        <taxon>Bacteria</taxon>
        <taxon>Pseudomonadati</taxon>
        <taxon>Pseudomonadota</taxon>
        <taxon>Gammaproteobacteria</taxon>
        <taxon>Cellvibrionales</taxon>
        <taxon>Cellvibrionaceae</taxon>
        <taxon>Teredinibacter</taxon>
    </lineage>
</organism>
<name>C5BSL6_TERTT</name>
<feature type="transmembrane region" description="Helical" evidence="1">
    <location>
        <begin position="15"/>
        <end position="32"/>
    </location>
</feature>
<keyword evidence="3" id="KW-1185">Reference proteome</keyword>
<feature type="transmembrane region" description="Helical" evidence="1">
    <location>
        <begin position="100"/>
        <end position="120"/>
    </location>
</feature>
<dbReference type="PANTHER" id="PTHR37422">
    <property type="entry name" value="TEICHURONIC ACID BIOSYNTHESIS PROTEIN TUAE"/>
    <property type="match status" value="1"/>
</dbReference>
<accession>C5BSL6</accession>
<dbReference type="PANTHER" id="PTHR37422:SF13">
    <property type="entry name" value="LIPOPOLYSACCHARIDE BIOSYNTHESIS PROTEIN PA4999-RELATED"/>
    <property type="match status" value="1"/>
</dbReference>
<feature type="transmembrane region" description="Helical" evidence="1">
    <location>
        <begin position="366"/>
        <end position="382"/>
    </location>
</feature>
<keyword evidence="1" id="KW-0472">Membrane</keyword>